<proteinExistence type="predicted"/>
<keyword evidence="3" id="KW-1185">Reference proteome</keyword>
<sequence>MNSHVLLHSLCRGSVLHPLHAGLTKLLDKVIRSTRDVWSDFVRTYARLYRNGPTTKGALTQVKAANAASALSKISTILDIGCGAGQIVGILLEKYGPFLPRARVSLQRILWKAWCNLVREDQKKQVSRGNTQWERVETAVLDAKALSSFNDSECSHVLAGFVFNTLPEPVKALRDAHRVLRPDGILALTTCKSGE</sequence>
<dbReference type="CDD" id="cd02440">
    <property type="entry name" value="AdoMet_MTases"/>
    <property type="match status" value="1"/>
</dbReference>
<feature type="domain" description="Methyltransferase type 11" evidence="1">
    <location>
        <begin position="78"/>
        <end position="187"/>
    </location>
</feature>
<evidence type="ECO:0000313" key="3">
    <source>
        <dbReference type="Proteomes" id="UP000242791"/>
    </source>
</evidence>
<dbReference type="VEuPathDB" id="FungiDB:ACJ73_00688"/>
<reference evidence="2 3" key="1">
    <citation type="submission" date="2015-08" db="EMBL/GenBank/DDBJ databases">
        <title>Emmonsia species relationships and genome sequence.</title>
        <authorList>
            <person name="Cuomo C.A."/>
            <person name="Schwartz I.S."/>
            <person name="Kenyon C."/>
            <person name="De Hoog G.S."/>
            <person name="Govender N.P."/>
            <person name="Botha A."/>
            <person name="Moreno L."/>
            <person name="De Vries M."/>
            <person name="Munoz J.F."/>
            <person name="Stielow J.B."/>
        </authorList>
    </citation>
    <scope>NUCLEOTIDE SEQUENCE [LARGE SCALE GENOMIC DNA]</scope>
    <source>
        <strain evidence="2 3">EI222</strain>
    </source>
</reference>
<evidence type="ECO:0000259" key="1">
    <source>
        <dbReference type="Pfam" id="PF08241"/>
    </source>
</evidence>
<evidence type="ECO:0000313" key="2">
    <source>
        <dbReference type="EMBL" id="OJD27921.1"/>
    </source>
</evidence>
<dbReference type="Gene3D" id="3.40.50.150">
    <property type="entry name" value="Vaccinia Virus protein VP39"/>
    <property type="match status" value="1"/>
</dbReference>
<protein>
    <recommendedName>
        <fullName evidence="1">Methyltransferase type 11 domain-containing protein</fullName>
    </recommendedName>
</protein>
<dbReference type="SUPFAM" id="SSF53335">
    <property type="entry name" value="S-adenosyl-L-methionine-dependent methyltransferases"/>
    <property type="match status" value="1"/>
</dbReference>
<dbReference type="Pfam" id="PF08241">
    <property type="entry name" value="Methyltransf_11"/>
    <property type="match status" value="1"/>
</dbReference>
<dbReference type="OrthoDB" id="2013972at2759"/>
<gene>
    <name evidence="2" type="ORF">ACJ73_00688</name>
</gene>
<accession>A0A1J9QHG9</accession>
<organism evidence="2 3">
    <name type="scientific">Blastomyces percursus</name>
    <dbReference type="NCBI Taxonomy" id="1658174"/>
    <lineage>
        <taxon>Eukaryota</taxon>
        <taxon>Fungi</taxon>
        <taxon>Dikarya</taxon>
        <taxon>Ascomycota</taxon>
        <taxon>Pezizomycotina</taxon>
        <taxon>Eurotiomycetes</taxon>
        <taxon>Eurotiomycetidae</taxon>
        <taxon>Onygenales</taxon>
        <taxon>Ajellomycetaceae</taxon>
        <taxon>Blastomyces</taxon>
    </lineage>
</organism>
<dbReference type="Proteomes" id="UP000242791">
    <property type="component" value="Unassembled WGS sequence"/>
</dbReference>
<dbReference type="STRING" id="1658174.A0A1J9QHG9"/>
<dbReference type="GO" id="GO:0008757">
    <property type="term" value="F:S-adenosylmethionine-dependent methyltransferase activity"/>
    <property type="evidence" value="ECO:0007669"/>
    <property type="project" value="InterPro"/>
</dbReference>
<dbReference type="EMBL" id="LGTZ01000051">
    <property type="protein sequence ID" value="OJD27921.1"/>
    <property type="molecule type" value="Genomic_DNA"/>
</dbReference>
<dbReference type="InterPro" id="IPR029063">
    <property type="entry name" value="SAM-dependent_MTases_sf"/>
</dbReference>
<name>A0A1J9QHG9_9EURO</name>
<dbReference type="InterPro" id="IPR013216">
    <property type="entry name" value="Methyltransf_11"/>
</dbReference>
<comment type="caution">
    <text evidence="2">The sequence shown here is derived from an EMBL/GenBank/DDBJ whole genome shotgun (WGS) entry which is preliminary data.</text>
</comment>
<dbReference type="AlphaFoldDB" id="A0A1J9QHG9"/>